<gene>
    <name evidence="2" type="ORF">DHEL01_v204143</name>
</gene>
<dbReference type="InParanoid" id="A0A2P5I4P2"/>
<proteinExistence type="predicted"/>
<evidence type="ECO:0000313" key="3">
    <source>
        <dbReference type="Proteomes" id="UP000094444"/>
    </source>
</evidence>
<dbReference type="AlphaFoldDB" id="A0A2P5I4P2"/>
<feature type="transmembrane region" description="Helical" evidence="1">
    <location>
        <begin position="117"/>
        <end position="134"/>
    </location>
</feature>
<sequence>MVVTHGNDGIQTRTGFPSKLDAAVQIRSAEFLLGQGKTEQAISSWRRYQPFNPLTQQAKWASSSGWRARVEGRRSHRRLRTGISKFTHPAELCALFVRLNTLGRTQEGTDIVARTALWFYLQVTPLVAAGFQVLQTTKNISILLACIEVLTCVFMGLVLLALVGLICTINAELEREKDELVTPVVRWLASWIFSYGSIVGWLLRFTIVVTTAGLGLFFWQGSLAGMSVPGTPAERDGDGKEEASNVSLLVWDSARELAYSPGRSGIPAPNSAMASATESQATSTTLPLGSTAGDRCFITDLSIELTYQIIDVVPYESQLDLALTCKRLADCCSRVLRRHQEAFKKYRVSSDISPDTIPALLRSVFGRADPILAWHVRSVEIWYDRTSWADWKPLRFDSRLHEEDTDVDSITWDWQDGELDGYLLNVEDQFLAMIGNGDDEIYTHAREHFNTGYDGLLKALLIAFSPRLTDVKFITHEHSEKSTLGWLKRLIQGSILHTADWPPGLDNILKVAVGVESETWMTTRHTDGSLGELDGLNKSVEMFSNLLRLPHLTSIYYNGLRRTGTDLDRTTDFESQTLIPMHSSTVKHIFLGGCGAIPDSFEDALPRAPQALESFTLRAGDPSECLDHADSIVHGLCKAQNQSLRTLMFYGPYTHLQIHAYRCSVYRNEELNESRYNLETVAIALEDMELDCHYNADDPGGNWTEEQYRKHFIKWFRETAFPETTQRLVFWGDTGGQMQGAALNLLNWLEDALINVIESWRWKDGWESADEEEYDKLSTSYEAFLPDLKAIYLEEIERVQLEYFRRYYPATSNPRPNEVYFQRLVNVAKEAGVDVYTLTNRAPAKHSHEFPTAPDKYDLRSGPWWERRDESKDWVFDVYKGRKVPPGCAKCGKCEQCLRAYPKELWESLKE</sequence>
<keyword evidence="1" id="KW-0472">Membrane</keyword>
<keyword evidence="1" id="KW-0812">Transmembrane</keyword>
<dbReference type="Proteomes" id="UP000094444">
    <property type="component" value="Unassembled WGS sequence"/>
</dbReference>
<evidence type="ECO:0000313" key="2">
    <source>
        <dbReference type="EMBL" id="POS77465.1"/>
    </source>
</evidence>
<evidence type="ECO:0000256" key="1">
    <source>
        <dbReference type="SAM" id="Phobius"/>
    </source>
</evidence>
<reference evidence="2" key="1">
    <citation type="submission" date="2017-09" db="EMBL/GenBank/DDBJ databases">
        <title>Polyketide synthases of a Diaporthe helianthi virulent isolate.</title>
        <authorList>
            <person name="Baroncelli R."/>
        </authorList>
    </citation>
    <scope>NUCLEOTIDE SEQUENCE [LARGE SCALE GENOMIC DNA]</scope>
    <source>
        <strain evidence="2">7/96</strain>
    </source>
</reference>
<dbReference type="EMBL" id="MAVT02000267">
    <property type="protein sequence ID" value="POS77465.1"/>
    <property type="molecule type" value="Genomic_DNA"/>
</dbReference>
<protein>
    <submittedName>
        <fullName evidence="2">Uncharacterized protein</fullName>
    </submittedName>
</protein>
<organism evidence="2 3">
    <name type="scientific">Diaporthe helianthi</name>
    <dbReference type="NCBI Taxonomy" id="158607"/>
    <lineage>
        <taxon>Eukaryota</taxon>
        <taxon>Fungi</taxon>
        <taxon>Dikarya</taxon>
        <taxon>Ascomycota</taxon>
        <taxon>Pezizomycotina</taxon>
        <taxon>Sordariomycetes</taxon>
        <taxon>Sordariomycetidae</taxon>
        <taxon>Diaporthales</taxon>
        <taxon>Diaporthaceae</taxon>
        <taxon>Diaporthe</taxon>
    </lineage>
</organism>
<feature type="transmembrane region" description="Helical" evidence="1">
    <location>
        <begin position="188"/>
        <end position="219"/>
    </location>
</feature>
<name>A0A2P5I4P2_DIAHE</name>
<keyword evidence="1" id="KW-1133">Transmembrane helix</keyword>
<comment type="caution">
    <text evidence="2">The sequence shown here is derived from an EMBL/GenBank/DDBJ whole genome shotgun (WGS) entry which is preliminary data.</text>
</comment>
<keyword evidence="3" id="KW-1185">Reference proteome</keyword>
<accession>A0A2P5I4P2</accession>
<dbReference type="OrthoDB" id="3644718at2759"/>
<feature type="transmembrane region" description="Helical" evidence="1">
    <location>
        <begin position="140"/>
        <end position="167"/>
    </location>
</feature>